<evidence type="ECO:0000256" key="2">
    <source>
        <dbReference type="ARBA" id="ARBA00022729"/>
    </source>
</evidence>
<evidence type="ECO:0000256" key="3">
    <source>
        <dbReference type="ARBA" id="ARBA00023002"/>
    </source>
</evidence>
<keyword evidence="8" id="KW-0413">Isomerase</keyword>
<evidence type="ECO:0000313" key="8">
    <source>
        <dbReference type="EMBL" id="MBB4884108.1"/>
    </source>
</evidence>
<dbReference type="InterPro" id="IPR013766">
    <property type="entry name" value="Thioredoxin_domain"/>
</dbReference>
<sequence>MSATLTTPARRLAAIGAVLALVIALVAAGIAIGKNAGGSGKREASASAEPAADPQQSAYDEAEKATSRRKDGDPLALGRTDAPVVLVEYADYQCSYCGRFTRETQPELIKKYVDEGVLRIEFRNFPIFGKDSMRAARAAWAAGQQGRFPQFHHELFAKLRKGDALAEDKLVEMARTAGVSDVDRFREDMNGSASEAAVKKDQEEGYALGVQSTPSFLVGGRPVAGAQPMSAFEAAIAQAKAAKAAQTAGPAKGGDSGKSEK</sequence>
<dbReference type="AlphaFoldDB" id="A0A7W7L5S2"/>
<reference evidence="8 9" key="1">
    <citation type="submission" date="2020-08" db="EMBL/GenBank/DDBJ databases">
        <title>Genomic Encyclopedia of Type Strains, Phase III (KMG-III): the genomes of soil and plant-associated and newly described type strains.</title>
        <authorList>
            <person name="Whitman W."/>
        </authorList>
    </citation>
    <scope>NUCLEOTIDE SEQUENCE [LARGE SCALE GENOMIC DNA]</scope>
    <source>
        <strain evidence="8 9">CECT 3265</strain>
    </source>
</reference>
<dbReference type="InterPro" id="IPR012336">
    <property type="entry name" value="Thioredoxin-like_fold"/>
</dbReference>
<feature type="compositionally biased region" description="Basic and acidic residues" evidence="6">
    <location>
        <begin position="61"/>
        <end position="73"/>
    </location>
</feature>
<evidence type="ECO:0000256" key="4">
    <source>
        <dbReference type="ARBA" id="ARBA00023157"/>
    </source>
</evidence>
<keyword evidence="3" id="KW-0560">Oxidoreductase</keyword>
<dbReference type="RefSeq" id="WP_184729545.1">
    <property type="nucleotide sequence ID" value="NZ_BMRW01000001.1"/>
</dbReference>
<keyword evidence="2" id="KW-0732">Signal</keyword>
<evidence type="ECO:0000256" key="5">
    <source>
        <dbReference type="ARBA" id="ARBA00023284"/>
    </source>
</evidence>
<proteinExistence type="inferred from homology"/>
<evidence type="ECO:0000256" key="1">
    <source>
        <dbReference type="ARBA" id="ARBA00005791"/>
    </source>
</evidence>
<evidence type="ECO:0000259" key="7">
    <source>
        <dbReference type="PROSITE" id="PS51352"/>
    </source>
</evidence>
<feature type="compositionally biased region" description="Low complexity" evidence="6">
    <location>
        <begin position="45"/>
        <end position="58"/>
    </location>
</feature>
<keyword evidence="5" id="KW-0676">Redox-active center</keyword>
<dbReference type="EMBL" id="JACHJG010000001">
    <property type="protein sequence ID" value="MBB4884108.1"/>
    <property type="molecule type" value="Genomic_DNA"/>
</dbReference>
<feature type="region of interest" description="Disordered" evidence="6">
    <location>
        <begin position="39"/>
        <end position="76"/>
    </location>
</feature>
<protein>
    <submittedName>
        <fullName evidence="8">Protein-disulfide isomerase</fullName>
    </submittedName>
</protein>
<accession>A0A7W7L5S2</accession>
<keyword evidence="9" id="KW-1185">Reference proteome</keyword>
<dbReference type="GO" id="GO:0016491">
    <property type="term" value="F:oxidoreductase activity"/>
    <property type="evidence" value="ECO:0007669"/>
    <property type="project" value="UniProtKB-KW"/>
</dbReference>
<evidence type="ECO:0000313" key="9">
    <source>
        <dbReference type="Proteomes" id="UP000556436"/>
    </source>
</evidence>
<comment type="caution">
    <text evidence="8">The sequence shown here is derived from an EMBL/GenBank/DDBJ whole genome shotgun (WGS) entry which is preliminary data.</text>
</comment>
<organism evidence="8 9">
    <name type="scientific">Streptomyces netropsis</name>
    <name type="common">Streptoverticillium netropsis</name>
    <dbReference type="NCBI Taxonomy" id="55404"/>
    <lineage>
        <taxon>Bacteria</taxon>
        <taxon>Bacillati</taxon>
        <taxon>Actinomycetota</taxon>
        <taxon>Actinomycetes</taxon>
        <taxon>Kitasatosporales</taxon>
        <taxon>Streptomycetaceae</taxon>
        <taxon>Streptomyces</taxon>
    </lineage>
</organism>
<dbReference type="InterPro" id="IPR036249">
    <property type="entry name" value="Thioredoxin-like_sf"/>
</dbReference>
<gene>
    <name evidence="8" type="ORF">FHS38_000117</name>
</gene>
<feature type="domain" description="Thioredoxin" evidence="7">
    <location>
        <begin position="56"/>
        <end position="241"/>
    </location>
</feature>
<dbReference type="SUPFAM" id="SSF52833">
    <property type="entry name" value="Thioredoxin-like"/>
    <property type="match status" value="1"/>
</dbReference>
<evidence type="ECO:0000256" key="6">
    <source>
        <dbReference type="SAM" id="MobiDB-lite"/>
    </source>
</evidence>
<dbReference type="GO" id="GO:0016853">
    <property type="term" value="F:isomerase activity"/>
    <property type="evidence" value="ECO:0007669"/>
    <property type="project" value="UniProtKB-KW"/>
</dbReference>
<comment type="similarity">
    <text evidence="1">Belongs to the thioredoxin family. DsbA subfamily.</text>
</comment>
<dbReference type="PROSITE" id="PS51352">
    <property type="entry name" value="THIOREDOXIN_2"/>
    <property type="match status" value="1"/>
</dbReference>
<dbReference type="Pfam" id="PF13462">
    <property type="entry name" value="Thioredoxin_4"/>
    <property type="match status" value="1"/>
</dbReference>
<keyword evidence="4" id="KW-1015">Disulfide bond</keyword>
<name>A0A7W7L5S2_STRNE</name>
<dbReference type="Gene3D" id="3.40.30.10">
    <property type="entry name" value="Glutaredoxin"/>
    <property type="match status" value="1"/>
</dbReference>
<dbReference type="PANTHER" id="PTHR13887">
    <property type="entry name" value="GLUTATHIONE S-TRANSFERASE KAPPA"/>
    <property type="match status" value="1"/>
</dbReference>
<dbReference type="Proteomes" id="UP000556436">
    <property type="component" value="Unassembled WGS sequence"/>
</dbReference>
<dbReference type="PANTHER" id="PTHR13887:SF14">
    <property type="entry name" value="DISULFIDE BOND FORMATION PROTEIN D"/>
    <property type="match status" value="1"/>
</dbReference>